<dbReference type="Gene3D" id="3.40.50.620">
    <property type="entry name" value="HUPs"/>
    <property type="match status" value="1"/>
</dbReference>
<keyword evidence="13" id="KW-1185">Reference proteome</keyword>
<feature type="binding site" evidence="10">
    <location>
        <position position="237"/>
    </location>
    <ligand>
        <name>Zn(2+)</name>
        <dbReference type="ChEBI" id="CHEBI:29105"/>
    </ligand>
</feature>
<keyword evidence="8 10" id="KW-0067">ATP-binding</keyword>
<dbReference type="PRINTS" id="PR00983">
    <property type="entry name" value="TRNASYNTHCYS"/>
</dbReference>
<feature type="domain" description="tRNA synthetases class I catalytic" evidence="11">
    <location>
        <begin position="13"/>
        <end position="317"/>
    </location>
</feature>
<evidence type="ECO:0000256" key="6">
    <source>
        <dbReference type="ARBA" id="ARBA00022741"/>
    </source>
</evidence>
<dbReference type="Gene3D" id="1.20.120.640">
    <property type="entry name" value="Anticodon-binding domain of a subclass of class I aminoacyl-tRNA synthetases"/>
    <property type="match status" value="1"/>
</dbReference>
<evidence type="ECO:0000256" key="3">
    <source>
        <dbReference type="ARBA" id="ARBA00011245"/>
    </source>
</evidence>
<feature type="short sequence motif" description="'HIGH' region" evidence="10">
    <location>
        <begin position="26"/>
        <end position="36"/>
    </location>
</feature>
<dbReference type="HAMAP" id="MF_01697">
    <property type="entry name" value="MshC"/>
    <property type="match status" value="1"/>
</dbReference>
<evidence type="ECO:0000256" key="4">
    <source>
        <dbReference type="ARBA" id="ARBA00022598"/>
    </source>
</evidence>
<evidence type="ECO:0000259" key="11">
    <source>
        <dbReference type="Pfam" id="PF01406"/>
    </source>
</evidence>
<evidence type="ECO:0000256" key="5">
    <source>
        <dbReference type="ARBA" id="ARBA00022723"/>
    </source>
</evidence>
<gene>
    <name evidence="10 12" type="primary">mshC</name>
    <name evidence="12" type="ORF">GCM10022261_30620</name>
</gene>
<name>A0ABP8ENF5_9MICO</name>
<feature type="binding site" evidence="10">
    <location>
        <position position="208"/>
    </location>
    <ligand>
        <name>L-cysteinyl-5'-AMP</name>
        <dbReference type="ChEBI" id="CHEBI:144924"/>
    </ligand>
</feature>
<dbReference type="InterPro" id="IPR014729">
    <property type="entry name" value="Rossmann-like_a/b/a_fold"/>
</dbReference>
<dbReference type="EMBL" id="BAABAZ010000012">
    <property type="protein sequence ID" value="GAA4285531.1"/>
    <property type="molecule type" value="Genomic_DNA"/>
</dbReference>
<keyword evidence="6 10" id="KW-0547">Nucleotide-binding</keyword>
<evidence type="ECO:0000256" key="9">
    <source>
        <dbReference type="ARBA" id="ARBA00048350"/>
    </source>
</evidence>
<dbReference type="InterPro" id="IPR032678">
    <property type="entry name" value="tRNA-synt_1_cat_dom"/>
</dbReference>
<evidence type="ECO:0000313" key="13">
    <source>
        <dbReference type="Proteomes" id="UP001501586"/>
    </source>
</evidence>
<dbReference type="CDD" id="cd00672">
    <property type="entry name" value="CysRS_core"/>
    <property type="match status" value="1"/>
</dbReference>
<feature type="binding site" evidence="10">
    <location>
        <begin position="62"/>
        <end position="64"/>
    </location>
    <ligand>
        <name>L-cysteinyl-5'-AMP</name>
        <dbReference type="ChEBI" id="CHEBI:144924"/>
    </ligand>
</feature>
<protein>
    <recommendedName>
        <fullName evidence="10">L-cysteine:1D-myo-inositol 2-amino-2-deoxy-alpha-D-glucopyranoside ligase</fullName>
        <shortName evidence="10">L-Cys:GlcN-Ins ligase</shortName>
        <ecNumber evidence="10">6.3.1.13</ecNumber>
    </recommendedName>
    <alternativeName>
        <fullName evidence="10">Mycothiol ligase</fullName>
        <shortName evidence="10">MSH ligase</shortName>
    </alternativeName>
</protein>
<dbReference type="InterPro" id="IPR024909">
    <property type="entry name" value="Cys-tRNA/MSH_ligase"/>
</dbReference>
<comment type="function">
    <text evidence="1 10">Catalyzes the ATP-dependent condensation of GlcN-Ins and L-cysteine to form L-Cys-GlcN-Ins.</text>
</comment>
<comment type="catalytic activity">
    <reaction evidence="9 10">
        <text>1D-myo-inositol 2-amino-2-deoxy-alpha-D-glucopyranoside + L-cysteine + ATP = 1D-myo-inositol 2-(L-cysteinylamino)-2-deoxy-alpha-D-glucopyranoside + AMP + diphosphate + H(+)</text>
        <dbReference type="Rhea" id="RHEA:26176"/>
        <dbReference type="ChEBI" id="CHEBI:15378"/>
        <dbReference type="ChEBI" id="CHEBI:30616"/>
        <dbReference type="ChEBI" id="CHEBI:33019"/>
        <dbReference type="ChEBI" id="CHEBI:35235"/>
        <dbReference type="ChEBI" id="CHEBI:58886"/>
        <dbReference type="ChEBI" id="CHEBI:58887"/>
        <dbReference type="ChEBI" id="CHEBI:456215"/>
        <dbReference type="EC" id="6.3.1.13"/>
    </reaction>
</comment>
<accession>A0ABP8ENF5</accession>
<keyword evidence="4 10" id="KW-0436">Ligase</keyword>
<dbReference type="EC" id="6.3.1.13" evidence="10"/>
<dbReference type="GO" id="GO:0016874">
    <property type="term" value="F:ligase activity"/>
    <property type="evidence" value="ECO:0007669"/>
    <property type="project" value="UniProtKB-KW"/>
</dbReference>
<evidence type="ECO:0000313" key="12">
    <source>
        <dbReference type="EMBL" id="GAA4285531.1"/>
    </source>
</evidence>
<dbReference type="PANTHER" id="PTHR10890:SF3">
    <property type="entry name" value="CYSTEINE--TRNA LIGASE, CYTOPLASMIC"/>
    <property type="match status" value="1"/>
</dbReference>
<proteinExistence type="inferred from homology"/>
<dbReference type="InterPro" id="IPR017812">
    <property type="entry name" value="Mycothiol_ligase_MshC"/>
</dbReference>
<evidence type="ECO:0000256" key="2">
    <source>
        <dbReference type="ARBA" id="ARBA00007723"/>
    </source>
</evidence>
<comment type="subunit">
    <text evidence="3 10">Monomer.</text>
</comment>
<comment type="similarity">
    <text evidence="2 10">Belongs to the class-I aminoacyl-tRNA synthetase family. MshC subfamily.</text>
</comment>
<comment type="cofactor">
    <cofactor evidence="10">
        <name>Zn(2+)</name>
        <dbReference type="ChEBI" id="CHEBI:29105"/>
    </cofactor>
    <text evidence="10">Binds 1 zinc ion per subunit.</text>
</comment>
<feature type="binding site" evidence="10">
    <location>
        <position position="39"/>
    </location>
    <ligand>
        <name>L-cysteinyl-5'-AMP</name>
        <dbReference type="ChEBI" id="CHEBI:144924"/>
    </ligand>
</feature>
<dbReference type="Proteomes" id="UP001501586">
    <property type="component" value="Unassembled WGS sequence"/>
</dbReference>
<dbReference type="SUPFAM" id="SSF52374">
    <property type="entry name" value="Nucleotidylyl transferase"/>
    <property type="match status" value="1"/>
</dbReference>
<dbReference type="PANTHER" id="PTHR10890">
    <property type="entry name" value="CYSTEINYL-TRNA SYNTHETASE"/>
    <property type="match status" value="1"/>
</dbReference>
<feature type="binding site" evidence="10">
    <location>
        <position position="212"/>
    </location>
    <ligand>
        <name>Zn(2+)</name>
        <dbReference type="ChEBI" id="CHEBI:29105"/>
    </ligand>
</feature>
<organism evidence="12 13">
    <name type="scientific">Brevibacterium daeguense</name>
    <dbReference type="NCBI Taxonomy" id="909936"/>
    <lineage>
        <taxon>Bacteria</taxon>
        <taxon>Bacillati</taxon>
        <taxon>Actinomycetota</taxon>
        <taxon>Actinomycetes</taxon>
        <taxon>Micrococcales</taxon>
        <taxon>Brevibacteriaceae</taxon>
        <taxon>Brevibacterium</taxon>
    </lineage>
</organism>
<feature type="binding site" evidence="10">
    <location>
        <begin position="230"/>
        <end position="232"/>
    </location>
    <ligand>
        <name>L-cysteinyl-5'-AMP</name>
        <dbReference type="ChEBI" id="CHEBI:144924"/>
    </ligand>
</feature>
<evidence type="ECO:0000256" key="1">
    <source>
        <dbReference type="ARBA" id="ARBA00003679"/>
    </source>
</evidence>
<feature type="binding site" evidence="10">
    <location>
        <position position="24"/>
    </location>
    <ligand>
        <name>Zn(2+)</name>
        <dbReference type="ChEBI" id="CHEBI:29105"/>
    </ligand>
</feature>
<dbReference type="Pfam" id="PF01406">
    <property type="entry name" value="tRNA-synt_1e"/>
    <property type="match status" value="1"/>
</dbReference>
<feature type="short sequence motif" description="'KMSKS' region" evidence="10">
    <location>
        <begin position="269"/>
        <end position="273"/>
    </location>
</feature>
<comment type="caution">
    <text evidence="12">The sequence shown here is derived from an EMBL/GenBank/DDBJ whole genome shotgun (WGS) entry which is preliminary data.</text>
</comment>
<reference evidence="13" key="1">
    <citation type="journal article" date="2019" name="Int. J. Syst. Evol. Microbiol.">
        <title>The Global Catalogue of Microorganisms (GCM) 10K type strain sequencing project: providing services to taxonomists for standard genome sequencing and annotation.</title>
        <authorList>
            <consortium name="The Broad Institute Genomics Platform"/>
            <consortium name="The Broad Institute Genome Sequencing Center for Infectious Disease"/>
            <person name="Wu L."/>
            <person name="Ma J."/>
        </authorList>
    </citation>
    <scope>NUCLEOTIDE SEQUENCE [LARGE SCALE GENOMIC DNA]</scope>
    <source>
        <strain evidence="13">JCM 17458</strain>
    </source>
</reference>
<evidence type="ECO:0000256" key="8">
    <source>
        <dbReference type="ARBA" id="ARBA00022840"/>
    </source>
</evidence>
<sequence>MFCSSARGPVAVPRKRQDVRLYVCGITPYDATHLGHAATYVTFDTLIRVWRDAGISVNYVQNTTDIDDPLLERAAATGVDWQELACSQIALFFQDMEALRVIPPDSYIGAVESMDLIVEAVQGLQDKGFAYTLETGDVYYRVDSAITPPFGSVSHFDRKAMTEVFGERGGDPDTPGKENPLDALLWRAEREGEPSWDGGRLGRGRPGWHIECTAIAQRYAGLPLTVQGGGSDLVFPHHEMCAAHATALTGEPFARAYMHTGMVGLDGEKMSKSRGNLVFVSKLLEDGVDPMVIRLVLLSHHYRSDWSFHESDLAEAEQRLELWRAAAKLGSSLGAEVVVANLRQELSDDLDTPAALGVIDDWASAALSETAGAETDEIVAAVDALLGVRL</sequence>
<keyword evidence="5 10" id="KW-0479">Metal-binding</keyword>
<feature type="binding site" evidence="10">
    <location>
        <position position="263"/>
    </location>
    <ligand>
        <name>L-cysteinyl-5'-AMP</name>
        <dbReference type="ChEBI" id="CHEBI:144924"/>
    </ligand>
</feature>
<feature type="short sequence motif" description="'ERGGDP' region" evidence="10">
    <location>
        <begin position="167"/>
        <end position="172"/>
    </location>
</feature>
<keyword evidence="7 10" id="KW-0862">Zinc</keyword>
<evidence type="ECO:0000256" key="7">
    <source>
        <dbReference type="ARBA" id="ARBA00022833"/>
    </source>
</evidence>
<dbReference type="NCBIfam" id="TIGR03447">
    <property type="entry name" value="mycothiol_MshC"/>
    <property type="match status" value="1"/>
</dbReference>
<feature type="binding site" evidence="10">
    <location>
        <begin position="24"/>
        <end position="27"/>
    </location>
    <ligand>
        <name>L-cysteinyl-5'-AMP</name>
        <dbReference type="ChEBI" id="CHEBI:144924"/>
    </ligand>
</feature>
<evidence type="ECO:0000256" key="10">
    <source>
        <dbReference type="HAMAP-Rule" id="MF_01697"/>
    </source>
</evidence>